<keyword evidence="3" id="KW-1185">Reference proteome</keyword>
<dbReference type="InterPro" id="IPR021708">
    <property type="entry name" value="DUF3291"/>
</dbReference>
<dbReference type="Pfam" id="PF11695">
    <property type="entry name" value="DUF3291"/>
    <property type="match status" value="1"/>
</dbReference>
<accession>A0ABT7YIV5</accession>
<dbReference type="SUPFAM" id="SSF54909">
    <property type="entry name" value="Dimeric alpha+beta barrel"/>
    <property type="match status" value="1"/>
</dbReference>
<protein>
    <submittedName>
        <fullName evidence="2">DUF3291 domain-containing protein</fullName>
    </submittedName>
</protein>
<feature type="domain" description="DUF3291" evidence="1">
    <location>
        <begin position="7"/>
        <end position="145"/>
    </location>
</feature>
<dbReference type="InterPro" id="IPR011008">
    <property type="entry name" value="Dimeric_a/b-barrel"/>
</dbReference>
<dbReference type="Proteomes" id="UP001171902">
    <property type="component" value="Unassembled WGS sequence"/>
</dbReference>
<gene>
    <name evidence="2" type="ORF">QWI33_01425</name>
</gene>
<evidence type="ECO:0000313" key="3">
    <source>
        <dbReference type="Proteomes" id="UP001171902"/>
    </source>
</evidence>
<evidence type="ECO:0000313" key="2">
    <source>
        <dbReference type="EMBL" id="MDN3238369.1"/>
    </source>
</evidence>
<dbReference type="RefSeq" id="WP_289954149.1">
    <property type="nucleotide sequence ID" value="NZ_JAUEMJ010000001.1"/>
</dbReference>
<organism evidence="2 3">
    <name type="scientific">Glycomyces tritici</name>
    <dbReference type="NCBI Taxonomy" id="2665176"/>
    <lineage>
        <taxon>Bacteria</taxon>
        <taxon>Bacillati</taxon>
        <taxon>Actinomycetota</taxon>
        <taxon>Actinomycetes</taxon>
        <taxon>Glycomycetales</taxon>
        <taxon>Glycomycetaceae</taxon>
        <taxon>Glycomyces</taxon>
    </lineage>
</organism>
<dbReference type="EMBL" id="JAUEMJ010000001">
    <property type="protein sequence ID" value="MDN3238369.1"/>
    <property type="molecule type" value="Genomic_DNA"/>
</dbReference>
<name>A0ABT7YIV5_9ACTN</name>
<comment type="caution">
    <text evidence="2">The sequence shown here is derived from an EMBL/GenBank/DDBJ whole genome shotgun (WGS) entry which is preliminary data.</text>
</comment>
<sequence length="152" mass="16943">MSAGFELAQVNIGRILAPFDSEVMHGFTSRLEEVNAVADAAEGFVWRLVDEGGADATDFRVFGDEWLAVNLSVWTSPEALHAYVFGPAHRAMLKGRREWFAHLAEAYSAMWWVPAGHRPTLPEAEKRLTILREKGPTAEAFTMKQRFPAPGE</sequence>
<reference evidence="2" key="1">
    <citation type="submission" date="2023-06" db="EMBL/GenBank/DDBJ databases">
        <title>Gycomyces niveus sp.nov., a novel actinomycete isolated from soil in Shouguang.</title>
        <authorList>
            <person name="Yang X."/>
            <person name="Zhao J."/>
        </authorList>
    </citation>
    <scope>NUCLEOTIDE SEQUENCE</scope>
    <source>
        <strain evidence="2">NEAU C2</strain>
    </source>
</reference>
<evidence type="ECO:0000259" key="1">
    <source>
        <dbReference type="Pfam" id="PF11695"/>
    </source>
</evidence>
<proteinExistence type="predicted"/>